<dbReference type="AlphaFoldDB" id="A0A328P6D0"/>
<dbReference type="PANTHER" id="PTHR35371:SF1">
    <property type="entry name" value="BLR7753 PROTEIN"/>
    <property type="match status" value="1"/>
</dbReference>
<keyword evidence="2 5" id="KW-0812">Transmembrane</keyword>
<dbReference type="InterPro" id="IPR023352">
    <property type="entry name" value="MAPEG-like_dom_sf"/>
</dbReference>
<evidence type="ECO:0000256" key="3">
    <source>
        <dbReference type="ARBA" id="ARBA00022989"/>
    </source>
</evidence>
<evidence type="ECO:0000313" key="6">
    <source>
        <dbReference type="EMBL" id="RAO77827.1"/>
    </source>
</evidence>
<name>A0A328P6D0_9GAMM</name>
<keyword evidence="3 5" id="KW-1133">Transmembrane helix</keyword>
<reference evidence="6 7" key="1">
    <citation type="journal article" date="2018" name="Genet. Mol. Biol.">
        <title>The genome sequence of Dyella jiangningensis FCAV SCS01 from a lignocellulose-decomposing microbial consortium metagenome reveals potential for biotechnological applications.</title>
        <authorList>
            <person name="Desiderato J.G."/>
            <person name="Alvarenga D.O."/>
            <person name="Constancio M.T.L."/>
            <person name="Alves L.M.C."/>
            <person name="Varani A.M."/>
        </authorList>
    </citation>
    <scope>NUCLEOTIDE SEQUENCE [LARGE SCALE GENOMIC DNA]</scope>
    <source>
        <strain evidence="6 7">FCAV SCS01</strain>
    </source>
</reference>
<comment type="subcellular location">
    <subcellularLocation>
        <location evidence="1">Membrane</location>
    </subcellularLocation>
</comment>
<feature type="transmembrane region" description="Helical" evidence="5">
    <location>
        <begin position="60"/>
        <end position="77"/>
    </location>
</feature>
<dbReference type="EMBL" id="NFZS01000001">
    <property type="protein sequence ID" value="RAO77827.1"/>
    <property type="molecule type" value="Genomic_DNA"/>
</dbReference>
<dbReference type="OrthoDB" id="513661at2"/>
<feature type="transmembrane region" description="Helical" evidence="5">
    <location>
        <begin position="84"/>
        <end position="105"/>
    </location>
</feature>
<evidence type="ECO:0000256" key="2">
    <source>
        <dbReference type="ARBA" id="ARBA00022692"/>
    </source>
</evidence>
<dbReference type="SUPFAM" id="SSF161084">
    <property type="entry name" value="MAPEG domain-like"/>
    <property type="match status" value="1"/>
</dbReference>
<evidence type="ECO:0000313" key="7">
    <source>
        <dbReference type="Proteomes" id="UP000248926"/>
    </source>
</evidence>
<feature type="transmembrane region" description="Helical" evidence="5">
    <location>
        <begin position="7"/>
        <end position="28"/>
    </location>
</feature>
<dbReference type="InterPro" id="IPR001129">
    <property type="entry name" value="Membr-assoc_MAPEG"/>
</dbReference>
<keyword evidence="4 5" id="KW-0472">Membrane</keyword>
<proteinExistence type="predicted"/>
<evidence type="ECO:0008006" key="8">
    <source>
        <dbReference type="Google" id="ProtNLM"/>
    </source>
</evidence>
<sequence>MPVELQVLAWSIVLGLVYVVVATTLSTLQRGLGWNASNRDGDVVPLSGAAARADRATRNFLETFGFFVAAVLAVVLAQRGNAHTVLGVQLYFWARVVYLPVYAIGIPYLRTLVWAASVVGIVLVLGALF</sequence>
<protein>
    <recommendedName>
        <fullName evidence="8">MAPEG family protein</fullName>
    </recommendedName>
</protein>
<organism evidence="6 7">
    <name type="scientific">Dyella jiangningensis</name>
    <dbReference type="NCBI Taxonomy" id="1379159"/>
    <lineage>
        <taxon>Bacteria</taxon>
        <taxon>Pseudomonadati</taxon>
        <taxon>Pseudomonadota</taxon>
        <taxon>Gammaproteobacteria</taxon>
        <taxon>Lysobacterales</taxon>
        <taxon>Rhodanobacteraceae</taxon>
        <taxon>Dyella</taxon>
    </lineage>
</organism>
<dbReference type="Proteomes" id="UP000248926">
    <property type="component" value="Unassembled WGS sequence"/>
</dbReference>
<dbReference type="Pfam" id="PF01124">
    <property type="entry name" value="MAPEG"/>
    <property type="match status" value="1"/>
</dbReference>
<evidence type="ECO:0000256" key="4">
    <source>
        <dbReference type="ARBA" id="ARBA00023136"/>
    </source>
</evidence>
<gene>
    <name evidence="6" type="ORF">CA260_08195</name>
</gene>
<evidence type="ECO:0000256" key="5">
    <source>
        <dbReference type="SAM" id="Phobius"/>
    </source>
</evidence>
<evidence type="ECO:0000256" key="1">
    <source>
        <dbReference type="ARBA" id="ARBA00004370"/>
    </source>
</evidence>
<accession>A0A328P6D0</accession>
<keyword evidence="7" id="KW-1185">Reference proteome</keyword>
<dbReference type="GO" id="GO:0016020">
    <property type="term" value="C:membrane"/>
    <property type="evidence" value="ECO:0007669"/>
    <property type="project" value="UniProtKB-SubCell"/>
</dbReference>
<dbReference type="RefSeq" id="WP_111982257.1">
    <property type="nucleotide sequence ID" value="NZ_NFZS01000001.1"/>
</dbReference>
<dbReference type="PANTHER" id="PTHR35371">
    <property type="entry name" value="INNER MEMBRANE PROTEIN"/>
    <property type="match status" value="1"/>
</dbReference>
<feature type="transmembrane region" description="Helical" evidence="5">
    <location>
        <begin position="111"/>
        <end position="128"/>
    </location>
</feature>
<dbReference type="Gene3D" id="1.20.120.550">
    <property type="entry name" value="Membrane associated eicosanoid/glutathione metabolism-like domain"/>
    <property type="match status" value="1"/>
</dbReference>
<comment type="caution">
    <text evidence="6">The sequence shown here is derived from an EMBL/GenBank/DDBJ whole genome shotgun (WGS) entry which is preliminary data.</text>
</comment>